<proteinExistence type="predicted"/>
<name>A0A1B7MGY5_9AGAM</name>
<dbReference type="OrthoDB" id="2693302at2759"/>
<protein>
    <submittedName>
        <fullName evidence="1">Uncharacterized protein</fullName>
    </submittedName>
</protein>
<dbReference type="AlphaFoldDB" id="A0A1B7MGY5"/>
<evidence type="ECO:0000313" key="1">
    <source>
        <dbReference type="EMBL" id="OAX31862.1"/>
    </source>
</evidence>
<gene>
    <name evidence="1" type="ORF">K503DRAFT_870449</name>
</gene>
<dbReference type="EMBL" id="KV449209">
    <property type="protein sequence ID" value="OAX31862.1"/>
    <property type="molecule type" value="Genomic_DNA"/>
</dbReference>
<keyword evidence="2" id="KW-1185">Reference proteome</keyword>
<dbReference type="STRING" id="1314800.A0A1B7MGY5"/>
<dbReference type="Proteomes" id="UP000092154">
    <property type="component" value="Unassembled WGS sequence"/>
</dbReference>
<organism evidence="1 2">
    <name type="scientific">Rhizopogon vinicolor AM-OR11-026</name>
    <dbReference type="NCBI Taxonomy" id="1314800"/>
    <lineage>
        <taxon>Eukaryota</taxon>
        <taxon>Fungi</taxon>
        <taxon>Dikarya</taxon>
        <taxon>Basidiomycota</taxon>
        <taxon>Agaricomycotina</taxon>
        <taxon>Agaricomycetes</taxon>
        <taxon>Agaricomycetidae</taxon>
        <taxon>Boletales</taxon>
        <taxon>Suillineae</taxon>
        <taxon>Rhizopogonaceae</taxon>
        <taxon>Rhizopogon</taxon>
    </lineage>
</organism>
<evidence type="ECO:0000313" key="2">
    <source>
        <dbReference type="Proteomes" id="UP000092154"/>
    </source>
</evidence>
<accession>A0A1B7MGY5</accession>
<dbReference type="InParanoid" id="A0A1B7MGY5"/>
<sequence>MGRRRGKLTASTDPEYKTKVFDSLTSYKCKDDFVTIAGTLSLPRDGTVIELTARIKEHLAVNTDCTNQPRFAALLGNKRSSRVMGLMAPTACTSSHPQNLLSELSTSSHLLGYLPPPHFMHPSSHIGLNIPPSNPPYFSFSTTWHTSRTTQSTHVSIPTSTYIPSTIFYSAVIISAFVVI</sequence>
<reference evidence="1 2" key="1">
    <citation type="submission" date="2016-06" db="EMBL/GenBank/DDBJ databases">
        <title>Comparative genomics of the ectomycorrhizal sister species Rhizopogon vinicolor and Rhizopogon vesiculosus (Basidiomycota: Boletales) reveals a divergence of the mating type B locus.</title>
        <authorList>
            <consortium name="DOE Joint Genome Institute"/>
            <person name="Mujic A.B."/>
            <person name="Kuo A."/>
            <person name="Tritt A."/>
            <person name="Lipzen A."/>
            <person name="Chen C."/>
            <person name="Johnson J."/>
            <person name="Sharma A."/>
            <person name="Barry K."/>
            <person name="Grigoriev I.V."/>
            <person name="Spatafora J.W."/>
        </authorList>
    </citation>
    <scope>NUCLEOTIDE SEQUENCE [LARGE SCALE GENOMIC DNA]</scope>
    <source>
        <strain evidence="1 2">AM-OR11-026</strain>
    </source>
</reference>